<accession>W2CXQ3</accession>
<sequence length="248" mass="28064">MPEYTACLDAGDAHHTFTPENSLKPAMKKQADKSNLNASKTTDSGGCSSKNREIEAYLARHYTFRYNTVWGRAEYCGQEDSRFVKVGRYEINTLRRELDSEAGITTSPDNLYSIIESSFSPRINPIQAYFKALPTAAMDDSAAHAIRELADCVVVCNPEKWLLYLTKWLVAVVANAMDDRECRNHTCLVLTGEQGRFKTTFLDLLCPPKLHDYSYTGKIYPQEKDTLTYVGQNLIINIDDQLKALNKR</sequence>
<evidence type="ECO:0000259" key="2">
    <source>
        <dbReference type="Pfam" id="PF05272"/>
    </source>
</evidence>
<evidence type="ECO:0000313" key="3">
    <source>
        <dbReference type="EMBL" id="ETK11291.1"/>
    </source>
</evidence>
<feature type="compositionally biased region" description="Polar residues" evidence="1">
    <location>
        <begin position="33"/>
        <end position="47"/>
    </location>
</feature>
<gene>
    <name evidence="3" type="ORF">T235_16150</name>
</gene>
<proteinExistence type="predicted"/>
<reference evidence="3 4" key="1">
    <citation type="submission" date="2013-11" db="EMBL/GenBank/DDBJ databases">
        <title>Single cell genomics of uncultured Tannerella BU063 (oral taxon 286).</title>
        <authorList>
            <person name="Beall C.J."/>
            <person name="Campbell A.G."/>
            <person name="Griffen A.L."/>
            <person name="Podar M."/>
            <person name="Leys E.J."/>
        </authorList>
    </citation>
    <scope>NUCLEOTIDE SEQUENCE [LARGE SCALE GENOMIC DNA]</scope>
    <source>
        <strain evidence="3">Cell 8/11</strain>
    </source>
</reference>
<dbReference type="InterPro" id="IPR007936">
    <property type="entry name" value="VapE-like_dom"/>
</dbReference>
<dbReference type="AlphaFoldDB" id="W2CXQ3"/>
<dbReference type="Proteomes" id="UP000034980">
    <property type="component" value="Unassembled WGS sequence"/>
</dbReference>
<dbReference type="PANTHER" id="PTHR34985:SF1">
    <property type="entry name" value="SLR0554 PROTEIN"/>
    <property type="match status" value="1"/>
</dbReference>
<name>W2CXQ3_9BACT</name>
<dbReference type="PANTHER" id="PTHR34985">
    <property type="entry name" value="SLR0554 PROTEIN"/>
    <property type="match status" value="1"/>
</dbReference>
<feature type="region of interest" description="Disordered" evidence="1">
    <location>
        <begin position="18"/>
        <end position="47"/>
    </location>
</feature>
<evidence type="ECO:0000313" key="4">
    <source>
        <dbReference type="Proteomes" id="UP000034980"/>
    </source>
</evidence>
<dbReference type="Pfam" id="PF05272">
    <property type="entry name" value="VapE-like_dom"/>
    <property type="match status" value="1"/>
</dbReference>
<feature type="non-terminal residue" evidence="3">
    <location>
        <position position="248"/>
    </location>
</feature>
<protein>
    <recommendedName>
        <fullName evidence="2">Virulence-associated protein E-like domain-containing protein</fullName>
    </recommendedName>
</protein>
<evidence type="ECO:0000256" key="1">
    <source>
        <dbReference type="SAM" id="MobiDB-lite"/>
    </source>
</evidence>
<feature type="domain" description="Virulence-associated protein E-like" evidence="2">
    <location>
        <begin position="163"/>
        <end position="240"/>
    </location>
</feature>
<organism evidence="3 4">
    <name type="scientific">Tannerella sp. oral taxon BU063 isolate Cell 8/11</name>
    <dbReference type="NCBI Taxonomy" id="1411915"/>
    <lineage>
        <taxon>Bacteria</taxon>
        <taxon>Pseudomonadati</taxon>
        <taxon>Bacteroidota</taxon>
        <taxon>Bacteroidia</taxon>
        <taxon>Bacteroidales</taxon>
        <taxon>Tannerellaceae</taxon>
        <taxon>Tannerella</taxon>
    </lineage>
</organism>
<comment type="caution">
    <text evidence="3">The sequence shown here is derived from an EMBL/GenBank/DDBJ whole genome shotgun (WGS) entry which is preliminary data.</text>
</comment>
<dbReference type="EMBL" id="AYYF01001581">
    <property type="protein sequence ID" value="ETK11291.1"/>
    <property type="molecule type" value="Genomic_DNA"/>
</dbReference>